<dbReference type="Proteomes" id="UP000319908">
    <property type="component" value="Unassembled WGS sequence"/>
</dbReference>
<accession>A0A5C6C969</accession>
<dbReference type="SUPFAM" id="SSF55729">
    <property type="entry name" value="Acyl-CoA N-acyltransferases (Nat)"/>
    <property type="match status" value="1"/>
</dbReference>
<dbReference type="Pfam" id="PF21926">
    <property type="entry name" value="FeeM"/>
    <property type="match status" value="1"/>
</dbReference>
<organism evidence="3 4">
    <name type="scientific">Allorhodopirellula heiligendammensis</name>
    <dbReference type="NCBI Taxonomy" id="2714739"/>
    <lineage>
        <taxon>Bacteria</taxon>
        <taxon>Pseudomonadati</taxon>
        <taxon>Planctomycetota</taxon>
        <taxon>Planctomycetia</taxon>
        <taxon>Pirellulales</taxon>
        <taxon>Pirellulaceae</taxon>
        <taxon>Allorhodopirellula</taxon>
    </lineage>
</organism>
<dbReference type="InterPro" id="IPR016181">
    <property type="entry name" value="Acyl_CoA_acyltransferase"/>
</dbReference>
<dbReference type="AlphaFoldDB" id="A0A5C6C969"/>
<sequence>MQNLEDRTLVRGVATKLRAFIRSADGKKGRTPADLGVRRLPSTESNASRRIDDPEIEYRLACSRSDFLGAFELLQTRYLEAGLADCTAGACRIRMMPYHRWEQSQVFVAEAQERIVGTVTLVRDGRYDLPICDNYEREILAAREIGRVGEITSLAVDPVHPKPAEVFGQLTRILTFYARYHGMDFLAATVHPRHAKFYQHAMGFQVIGDEVQCRQVCGNPGVAVLGAVNDRSKYRRRWQDYYFDGVFPRSEMHPRPITADEHSYCHSLVDQANLYAKSTAGMGV</sequence>
<evidence type="ECO:0000259" key="2">
    <source>
        <dbReference type="PROSITE" id="PS51186"/>
    </source>
</evidence>
<evidence type="ECO:0000313" key="3">
    <source>
        <dbReference type="EMBL" id="TWU19981.1"/>
    </source>
</evidence>
<protein>
    <recommendedName>
        <fullName evidence="2">N-acetyltransferase domain-containing protein</fullName>
    </recommendedName>
</protein>
<dbReference type="RefSeq" id="WP_302118367.1">
    <property type="nucleotide sequence ID" value="NZ_SJPU01000001.1"/>
</dbReference>
<dbReference type="InterPro" id="IPR000182">
    <property type="entry name" value="GNAT_dom"/>
</dbReference>
<comment type="caution">
    <text evidence="3">The sequence shown here is derived from an EMBL/GenBank/DDBJ whole genome shotgun (WGS) entry which is preliminary data.</text>
</comment>
<feature type="region of interest" description="Disordered" evidence="1">
    <location>
        <begin position="25"/>
        <end position="48"/>
    </location>
</feature>
<gene>
    <name evidence="3" type="ORF">Poly21_21600</name>
</gene>
<keyword evidence="4" id="KW-1185">Reference proteome</keyword>
<evidence type="ECO:0000256" key="1">
    <source>
        <dbReference type="SAM" id="MobiDB-lite"/>
    </source>
</evidence>
<dbReference type="Gene3D" id="3.40.630.30">
    <property type="match status" value="1"/>
</dbReference>
<name>A0A5C6C969_9BACT</name>
<evidence type="ECO:0000313" key="4">
    <source>
        <dbReference type="Proteomes" id="UP000319908"/>
    </source>
</evidence>
<proteinExistence type="predicted"/>
<dbReference type="EMBL" id="SJPU01000001">
    <property type="protein sequence ID" value="TWU19981.1"/>
    <property type="molecule type" value="Genomic_DNA"/>
</dbReference>
<reference evidence="3 4" key="1">
    <citation type="journal article" date="2020" name="Antonie Van Leeuwenhoek">
        <title>Rhodopirellula heiligendammensis sp. nov., Rhodopirellula pilleata sp. nov., and Rhodopirellula solitaria sp. nov. isolated from natural or artificial marine surfaces in Northern Germany and California, USA, and emended description of the genus Rhodopirellula.</title>
        <authorList>
            <person name="Kallscheuer N."/>
            <person name="Wiegand S."/>
            <person name="Jogler M."/>
            <person name="Boedeker C."/>
            <person name="Peeters S.H."/>
            <person name="Rast P."/>
            <person name="Heuer A."/>
            <person name="Jetten M.S.M."/>
            <person name="Rohde M."/>
            <person name="Jogler C."/>
        </authorList>
    </citation>
    <scope>NUCLEOTIDE SEQUENCE [LARGE SCALE GENOMIC DNA]</scope>
    <source>
        <strain evidence="3 4">Poly21</strain>
    </source>
</reference>
<dbReference type="InterPro" id="IPR054597">
    <property type="entry name" value="FeeM_cat"/>
</dbReference>
<dbReference type="PROSITE" id="PS51186">
    <property type="entry name" value="GNAT"/>
    <property type="match status" value="1"/>
</dbReference>
<feature type="domain" description="N-acetyltransferase" evidence="2">
    <location>
        <begin position="56"/>
        <end position="231"/>
    </location>
</feature>
<dbReference type="GO" id="GO:0016747">
    <property type="term" value="F:acyltransferase activity, transferring groups other than amino-acyl groups"/>
    <property type="evidence" value="ECO:0007669"/>
    <property type="project" value="InterPro"/>
</dbReference>